<dbReference type="RefSeq" id="WP_048691921.1">
    <property type="nucleotide sequence ID" value="NZ_KQ130489.1"/>
</dbReference>
<keyword evidence="5 6" id="KW-0819">tRNA processing</keyword>
<dbReference type="STRING" id="1513271.XM47_09355"/>
<dbReference type="SUPFAM" id="SSF53335">
    <property type="entry name" value="S-adenosyl-L-methionine-dependent methyltransferases"/>
    <property type="match status" value="1"/>
</dbReference>
<keyword evidence="2 6" id="KW-0489">Methyltransferase</keyword>
<organism evidence="8 9">
    <name type="scientific">Catenovulum maritimum</name>
    <dbReference type="NCBI Taxonomy" id="1513271"/>
    <lineage>
        <taxon>Bacteria</taxon>
        <taxon>Pseudomonadati</taxon>
        <taxon>Pseudomonadota</taxon>
        <taxon>Gammaproteobacteria</taxon>
        <taxon>Alteromonadales</taxon>
        <taxon>Alteromonadaceae</taxon>
        <taxon>Catenovulum</taxon>
    </lineage>
</organism>
<dbReference type="CDD" id="cd02440">
    <property type="entry name" value="AdoMet_MTases"/>
    <property type="match status" value="1"/>
</dbReference>
<evidence type="ECO:0000256" key="1">
    <source>
        <dbReference type="ARBA" id="ARBA00022490"/>
    </source>
</evidence>
<keyword evidence="1 6" id="KW-0963">Cytoplasm</keyword>
<evidence type="ECO:0000256" key="6">
    <source>
        <dbReference type="HAMAP-Rule" id="MF_01872"/>
    </source>
</evidence>
<accession>A0A0J8JL13</accession>
<dbReference type="PANTHER" id="PTHR47739">
    <property type="entry name" value="TRNA1(VAL) (ADENINE(37)-N6)-METHYLTRANSFERASE"/>
    <property type="match status" value="1"/>
</dbReference>
<dbReference type="InterPro" id="IPR022882">
    <property type="entry name" value="tRNA_adenine-N6_MeTrfase"/>
</dbReference>
<gene>
    <name evidence="8" type="ORF">XM47_09355</name>
</gene>
<dbReference type="InterPro" id="IPR029063">
    <property type="entry name" value="SAM-dependent_MTases_sf"/>
</dbReference>
<dbReference type="GO" id="GO:0003676">
    <property type="term" value="F:nucleic acid binding"/>
    <property type="evidence" value="ECO:0007669"/>
    <property type="project" value="InterPro"/>
</dbReference>
<dbReference type="InterPro" id="IPR002052">
    <property type="entry name" value="DNA_methylase_N6_adenine_CS"/>
</dbReference>
<dbReference type="PANTHER" id="PTHR47739:SF1">
    <property type="entry name" value="TRNA1(VAL) (ADENINE(37)-N6)-METHYLTRANSFERASE"/>
    <property type="match status" value="1"/>
</dbReference>
<keyword evidence="4 6" id="KW-0949">S-adenosyl-L-methionine</keyword>
<keyword evidence="9" id="KW-1185">Reference proteome</keyword>
<comment type="similarity">
    <text evidence="6">Belongs to the methyltransferase superfamily. tRNA (adenine-N(6)-)-methyltransferase family.</text>
</comment>
<feature type="domain" description="Methyltransferase small" evidence="7">
    <location>
        <begin position="38"/>
        <end position="160"/>
    </location>
</feature>
<evidence type="ECO:0000256" key="4">
    <source>
        <dbReference type="ARBA" id="ARBA00022691"/>
    </source>
</evidence>
<dbReference type="GO" id="GO:0008033">
    <property type="term" value="P:tRNA processing"/>
    <property type="evidence" value="ECO:0007669"/>
    <property type="project" value="UniProtKB-UniRule"/>
</dbReference>
<comment type="catalytic activity">
    <reaction evidence="6">
        <text>adenosine(37) in tRNA1(Val) + S-adenosyl-L-methionine = N(6)-methyladenosine(37) in tRNA1(Val) + S-adenosyl-L-homocysteine + H(+)</text>
        <dbReference type="Rhea" id="RHEA:43160"/>
        <dbReference type="Rhea" id="RHEA-COMP:10369"/>
        <dbReference type="Rhea" id="RHEA-COMP:10370"/>
        <dbReference type="ChEBI" id="CHEBI:15378"/>
        <dbReference type="ChEBI" id="CHEBI:57856"/>
        <dbReference type="ChEBI" id="CHEBI:59789"/>
        <dbReference type="ChEBI" id="CHEBI:74411"/>
        <dbReference type="ChEBI" id="CHEBI:74449"/>
        <dbReference type="EC" id="2.1.1.223"/>
    </reaction>
</comment>
<evidence type="ECO:0000313" key="9">
    <source>
        <dbReference type="Proteomes" id="UP000037600"/>
    </source>
</evidence>
<dbReference type="OrthoDB" id="5383291at2"/>
<dbReference type="Proteomes" id="UP000037600">
    <property type="component" value="Unassembled WGS sequence"/>
</dbReference>
<sequence length="238" mass="27440">MSSFRCKQFIIRQDNVGLRVNTDSLILGSWSQANQLGKQAQILDIGSGSGILSLMLAQKTDETVMLDAIDIAEVAYLQTLENIQASKFSHRIQAKQQDINQFNPDNFYDWIISNPPYFSGIKPDNKNKSYARHTQHLSWQALFLNASRLLNSHGVFEMVAPYTCLSEIKQAALQSNLFLSHLVKIKPKMIEQEVKRVCLRFSRMEITKPIIESLVIYDEQNQYTSEYKTLCRDYYLKF</sequence>
<protein>
    <recommendedName>
        <fullName evidence="6">tRNA1(Val) (adenine(37)-N6)-methyltransferase</fullName>
        <ecNumber evidence="6">2.1.1.223</ecNumber>
    </recommendedName>
    <alternativeName>
        <fullName evidence="6">tRNA m6A37 methyltransferase</fullName>
    </alternativeName>
</protein>
<dbReference type="Gene3D" id="3.40.50.150">
    <property type="entry name" value="Vaccinia Virus protein VP39"/>
    <property type="match status" value="1"/>
</dbReference>
<dbReference type="InterPro" id="IPR050210">
    <property type="entry name" value="tRNA_Adenine-N(6)_MTase"/>
</dbReference>
<name>A0A0J8JL13_9ALTE</name>
<dbReference type="GO" id="GO:0005737">
    <property type="term" value="C:cytoplasm"/>
    <property type="evidence" value="ECO:0007669"/>
    <property type="project" value="UniProtKB-SubCell"/>
</dbReference>
<proteinExistence type="inferred from homology"/>
<dbReference type="EMBL" id="LAZL01000012">
    <property type="protein sequence ID" value="KMT65241.1"/>
    <property type="molecule type" value="Genomic_DNA"/>
</dbReference>
<dbReference type="GO" id="GO:0016430">
    <property type="term" value="F:tRNA (adenine-N6)-methyltransferase activity"/>
    <property type="evidence" value="ECO:0007669"/>
    <property type="project" value="UniProtKB-UniRule"/>
</dbReference>
<evidence type="ECO:0000256" key="5">
    <source>
        <dbReference type="ARBA" id="ARBA00022694"/>
    </source>
</evidence>
<evidence type="ECO:0000256" key="2">
    <source>
        <dbReference type="ARBA" id="ARBA00022603"/>
    </source>
</evidence>
<dbReference type="EC" id="2.1.1.223" evidence="6"/>
<dbReference type="InterPro" id="IPR007848">
    <property type="entry name" value="Small_mtfrase_dom"/>
</dbReference>
<comment type="subcellular location">
    <subcellularLocation>
        <location evidence="6">Cytoplasm</location>
    </subcellularLocation>
</comment>
<keyword evidence="3 6" id="KW-0808">Transferase</keyword>
<evidence type="ECO:0000256" key="3">
    <source>
        <dbReference type="ARBA" id="ARBA00022679"/>
    </source>
</evidence>
<dbReference type="GO" id="GO:0032259">
    <property type="term" value="P:methylation"/>
    <property type="evidence" value="ECO:0007669"/>
    <property type="project" value="UniProtKB-KW"/>
</dbReference>
<evidence type="ECO:0000259" key="7">
    <source>
        <dbReference type="Pfam" id="PF05175"/>
    </source>
</evidence>
<comment type="caution">
    <text evidence="8">The sequence shown here is derived from an EMBL/GenBank/DDBJ whole genome shotgun (WGS) entry which is preliminary data.</text>
</comment>
<evidence type="ECO:0000313" key="8">
    <source>
        <dbReference type="EMBL" id="KMT65241.1"/>
    </source>
</evidence>
<dbReference type="PROSITE" id="PS00092">
    <property type="entry name" value="N6_MTASE"/>
    <property type="match status" value="1"/>
</dbReference>
<dbReference type="AlphaFoldDB" id="A0A0J8JL13"/>
<dbReference type="Pfam" id="PF05175">
    <property type="entry name" value="MTS"/>
    <property type="match status" value="1"/>
</dbReference>
<comment type="function">
    <text evidence="6">Specifically methylates the adenine in position 37 of tRNA(1)(Val) (anticodon cmo5UAC).</text>
</comment>
<reference evidence="8 9" key="1">
    <citation type="submission" date="2015-04" db="EMBL/GenBank/DDBJ databases">
        <title>Draft Genome Sequence of the Novel Agar-Digesting Marine Bacterium Q1.</title>
        <authorList>
            <person name="Li Y."/>
            <person name="Li D."/>
            <person name="Chen G."/>
            <person name="Du Z."/>
        </authorList>
    </citation>
    <scope>NUCLEOTIDE SEQUENCE [LARGE SCALE GENOMIC DNA]</scope>
    <source>
        <strain evidence="8 9">Q1</strain>
    </source>
</reference>
<dbReference type="PATRIC" id="fig|1513271.3.peg.1901"/>
<dbReference type="HAMAP" id="MF_01872">
    <property type="entry name" value="tRNA_methyltr_YfiC"/>
    <property type="match status" value="1"/>
</dbReference>